<reference evidence="2" key="1">
    <citation type="submission" date="2018-05" db="EMBL/GenBank/DDBJ databases">
        <authorList>
            <person name="Lanie J.A."/>
            <person name="Ng W.-L."/>
            <person name="Kazmierczak K.M."/>
            <person name="Andrzejewski T.M."/>
            <person name="Davidsen T.M."/>
            <person name="Wayne K.J."/>
            <person name="Tettelin H."/>
            <person name="Glass J.I."/>
            <person name="Rusch D."/>
            <person name="Podicherti R."/>
            <person name="Tsui H.-C.T."/>
            <person name="Winkler M.E."/>
        </authorList>
    </citation>
    <scope>NUCLEOTIDE SEQUENCE</scope>
</reference>
<dbReference type="GO" id="GO:0005524">
    <property type="term" value="F:ATP binding"/>
    <property type="evidence" value="ECO:0007669"/>
    <property type="project" value="InterPro"/>
</dbReference>
<dbReference type="CDD" id="cd00320">
    <property type="entry name" value="cpn10"/>
    <property type="match status" value="1"/>
</dbReference>
<name>A0A382TCC2_9ZZZZ</name>
<dbReference type="Gene3D" id="2.30.33.40">
    <property type="entry name" value="GroES chaperonin"/>
    <property type="match status" value="1"/>
</dbReference>
<sequence>VAEDKENRFVKKLQDEALNEIKHLPTDKILDRLPDPTGWRILVLPYKGQGKTKGGIILSDTTIEERGFTTVTALVLKVGPDAYRDTERFPNGPWCKKGDWIIFGRYAGSRFGIEGGEVRILNDDEIIAVVKDPEDILQYK</sequence>
<dbReference type="InterPro" id="IPR020818">
    <property type="entry name" value="Chaperonin_GroES"/>
</dbReference>
<evidence type="ECO:0008006" key="3">
    <source>
        <dbReference type="Google" id="ProtNLM"/>
    </source>
</evidence>
<gene>
    <name evidence="2" type="ORF">METZ01_LOCUS371862</name>
</gene>
<dbReference type="SUPFAM" id="SSF50129">
    <property type="entry name" value="GroES-like"/>
    <property type="match status" value="1"/>
</dbReference>
<evidence type="ECO:0000256" key="1">
    <source>
        <dbReference type="ARBA" id="ARBA00023186"/>
    </source>
</evidence>
<dbReference type="InterPro" id="IPR037124">
    <property type="entry name" value="Chaperonin_GroES_sf"/>
</dbReference>
<dbReference type="GO" id="GO:0044183">
    <property type="term" value="F:protein folding chaperone"/>
    <property type="evidence" value="ECO:0007669"/>
    <property type="project" value="InterPro"/>
</dbReference>
<organism evidence="2">
    <name type="scientific">marine metagenome</name>
    <dbReference type="NCBI Taxonomy" id="408172"/>
    <lineage>
        <taxon>unclassified sequences</taxon>
        <taxon>metagenomes</taxon>
        <taxon>ecological metagenomes</taxon>
    </lineage>
</organism>
<keyword evidence="1" id="KW-0143">Chaperone</keyword>
<dbReference type="SMART" id="SM00883">
    <property type="entry name" value="Cpn10"/>
    <property type="match status" value="1"/>
</dbReference>
<proteinExistence type="predicted"/>
<accession>A0A382TCC2</accession>
<dbReference type="EMBL" id="UINC01135076">
    <property type="protein sequence ID" value="SVD19008.1"/>
    <property type="molecule type" value="Genomic_DNA"/>
</dbReference>
<evidence type="ECO:0000313" key="2">
    <source>
        <dbReference type="EMBL" id="SVD19008.1"/>
    </source>
</evidence>
<feature type="non-terminal residue" evidence="2">
    <location>
        <position position="1"/>
    </location>
</feature>
<protein>
    <recommendedName>
        <fullName evidence="3">Co-chaperonin GroES</fullName>
    </recommendedName>
</protein>
<dbReference type="AlphaFoldDB" id="A0A382TCC2"/>
<dbReference type="InterPro" id="IPR011032">
    <property type="entry name" value="GroES-like_sf"/>
</dbReference>
<dbReference type="Pfam" id="PF00166">
    <property type="entry name" value="Cpn10"/>
    <property type="match status" value="1"/>
</dbReference>